<protein>
    <submittedName>
        <fullName evidence="2">Uncharacterized protein</fullName>
    </submittedName>
</protein>
<keyword evidence="1" id="KW-1185">Reference proteome</keyword>
<evidence type="ECO:0000313" key="2">
    <source>
        <dbReference type="WBParaSite" id="jg17216"/>
    </source>
</evidence>
<name>A0A915D8D4_9BILA</name>
<reference evidence="2" key="1">
    <citation type="submission" date="2022-11" db="UniProtKB">
        <authorList>
            <consortium name="WormBaseParasite"/>
        </authorList>
    </citation>
    <scope>IDENTIFICATION</scope>
</reference>
<evidence type="ECO:0000313" key="1">
    <source>
        <dbReference type="Proteomes" id="UP000887574"/>
    </source>
</evidence>
<dbReference type="Proteomes" id="UP000887574">
    <property type="component" value="Unplaced"/>
</dbReference>
<proteinExistence type="predicted"/>
<dbReference type="AlphaFoldDB" id="A0A915D8D4"/>
<sequence>MPGEPLGIAQKSVGMTEELEVARMLNGLVDWELFVVLFFSFRMQMPKLSWKRILKISRKQSLRINRKKSLWALSFRIAEKKF</sequence>
<accession>A0A915D8D4</accession>
<organism evidence="1 2">
    <name type="scientific">Ditylenchus dipsaci</name>
    <dbReference type="NCBI Taxonomy" id="166011"/>
    <lineage>
        <taxon>Eukaryota</taxon>
        <taxon>Metazoa</taxon>
        <taxon>Ecdysozoa</taxon>
        <taxon>Nematoda</taxon>
        <taxon>Chromadorea</taxon>
        <taxon>Rhabditida</taxon>
        <taxon>Tylenchina</taxon>
        <taxon>Tylenchomorpha</taxon>
        <taxon>Sphaerularioidea</taxon>
        <taxon>Anguinidae</taxon>
        <taxon>Anguininae</taxon>
        <taxon>Ditylenchus</taxon>
    </lineage>
</organism>
<dbReference type="WBParaSite" id="jg17216">
    <property type="protein sequence ID" value="jg17216"/>
    <property type="gene ID" value="jg17216"/>
</dbReference>